<proteinExistence type="predicted"/>
<feature type="compositionally biased region" description="Basic residues" evidence="1">
    <location>
        <begin position="16"/>
        <end position="25"/>
    </location>
</feature>
<organism evidence="2 3">
    <name type="scientific">Potamilus streckersoni</name>
    <dbReference type="NCBI Taxonomy" id="2493646"/>
    <lineage>
        <taxon>Eukaryota</taxon>
        <taxon>Metazoa</taxon>
        <taxon>Spiralia</taxon>
        <taxon>Lophotrochozoa</taxon>
        <taxon>Mollusca</taxon>
        <taxon>Bivalvia</taxon>
        <taxon>Autobranchia</taxon>
        <taxon>Heteroconchia</taxon>
        <taxon>Palaeoheterodonta</taxon>
        <taxon>Unionida</taxon>
        <taxon>Unionoidea</taxon>
        <taxon>Unionidae</taxon>
        <taxon>Ambleminae</taxon>
        <taxon>Lampsilini</taxon>
        <taxon>Potamilus</taxon>
    </lineage>
</organism>
<protein>
    <submittedName>
        <fullName evidence="2">Uncharacterized protein</fullName>
    </submittedName>
</protein>
<gene>
    <name evidence="2" type="ORF">CHS0354_024379</name>
</gene>
<evidence type="ECO:0000313" key="3">
    <source>
        <dbReference type="Proteomes" id="UP001195483"/>
    </source>
</evidence>
<accession>A0AAE0VUB8</accession>
<dbReference type="Proteomes" id="UP001195483">
    <property type="component" value="Unassembled WGS sequence"/>
</dbReference>
<dbReference type="AlphaFoldDB" id="A0AAE0VUB8"/>
<reference evidence="2" key="2">
    <citation type="journal article" date="2021" name="Genome Biol. Evol.">
        <title>Developing a high-quality reference genome for a parasitic bivalve with doubly uniparental inheritance (Bivalvia: Unionida).</title>
        <authorList>
            <person name="Smith C.H."/>
        </authorList>
    </citation>
    <scope>NUCLEOTIDE SEQUENCE</scope>
    <source>
        <strain evidence="2">CHS0354</strain>
        <tissue evidence="2">Mantle</tissue>
    </source>
</reference>
<sequence>MQVNRPMSMKKDGIQTRKRKPKTPSKPKTPPKPDPMLSQEHSRNQHHHQQHQHQSQTPPALLDLSLSRNESQSSEMKPLSSYHQLYQKQGSAVLAALNSPPPALLPVGSLTSSLASHLTTTQHSSHSSLNNSIYSPYDNALQSSLLSSYTGGYSDKNMITDPSLLMKSEPDLYEPLPPKAVPVPVTDEIKQELDSEESSTENSSDIVLLKPAMVVSQT</sequence>
<comment type="caution">
    <text evidence="2">The sequence shown here is derived from an EMBL/GenBank/DDBJ whole genome shotgun (WGS) entry which is preliminary data.</text>
</comment>
<feature type="region of interest" description="Disordered" evidence="1">
    <location>
        <begin position="1"/>
        <end position="83"/>
    </location>
</feature>
<evidence type="ECO:0000256" key="1">
    <source>
        <dbReference type="SAM" id="MobiDB-lite"/>
    </source>
</evidence>
<feature type="compositionally biased region" description="Polar residues" evidence="1">
    <location>
        <begin position="66"/>
        <end position="83"/>
    </location>
</feature>
<keyword evidence="3" id="KW-1185">Reference proteome</keyword>
<name>A0AAE0VUB8_9BIVA</name>
<reference evidence="2" key="1">
    <citation type="journal article" date="2021" name="Genome Biol. Evol.">
        <title>A High-Quality Reference Genome for a Parasitic Bivalve with Doubly Uniparental Inheritance (Bivalvia: Unionida).</title>
        <authorList>
            <person name="Smith C.H."/>
        </authorList>
    </citation>
    <scope>NUCLEOTIDE SEQUENCE</scope>
    <source>
        <strain evidence="2">CHS0354</strain>
    </source>
</reference>
<reference evidence="2" key="3">
    <citation type="submission" date="2023-05" db="EMBL/GenBank/DDBJ databases">
        <authorList>
            <person name="Smith C.H."/>
        </authorList>
    </citation>
    <scope>NUCLEOTIDE SEQUENCE</scope>
    <source>
        <strain evidence="2">CHS0354</strain>
        <tissue evidence="2">Mantle</tissue>
    </source>
</reference>
<dbReference type="EMBL" id="JAEAOA010001448">
    <property type="protein sequence ID" value="KAK3590429.1"/>
    <property type="molecule type" value="Genomic_DNA"/>
</dbReference>
<evidence type="ECO:0000313" key="2">
    <source>
        <dbReference type="EMBL" id="KAK3590429.1"/>
    </source>
</evidence>